<feature type="transmembrane region" description="Helical" evidence="6">
    <location>
        <begin position="610"/>
        <end position="631"/>
    </location>
</feature>
<evidence type="ECO:0000256" key="6">
    <source>
        <dbReference type="SAM" id="Phobius"/>
    </source>
</evidence>
<feature type="transmembrane region" description="Helical" evidence="6">
    <location>
        <begin position="197"/>
        <end position="217"/>
    </location>
</feature>
<keyword evidence="2" id="KW-1003">Cell membrane</keyword>
<evidence type="ECO:0000256" key="1">
    <source>
        <dbReference type="ARBA" id="ARBA00004651"/>
    </source>
</evidence>
<dbReference type="RefSeq" id="WP_154540209.1">
    <property type="nucleotide sequence ID" value="NZ_VULQ01000004.1"/>
</dbReference>
<dbReference type="PANTHER" id="PTHR33406:SF13">
    <property type="entry name" value="MEMBRANE PROTEIN YDFJ"/>
    <property type="match status" value="1"/>
</dbReference>
<dbReference type="AlphaFoldDB" id="A0A6N7VE80"/>
<name>A0A6N7VE80_9FIRM</name>
<sequence>MKKIFKEIIKHPRAVILSFFLMIGISVFFYPRISVNYNINDYLPEDSDSTLALDKMNSEYDEPIPNARIMIKNVSINETLAYIDKIENIKGVDSINWLDDIVDLKKPLDTYDKNLIDNYYKNKNALINVSIDEEKTISATKEIRKIIGENNNMTGSAVNTAVATESTVSEIRIITIVGVMFMIFALILTTESFIEPLIVVIGLFSAVIINAGTNIIFGEISFVTNAAGNVLQLAVSLDYSVFILHRYKEEKKKYKQHLKAMDEALNNSFSSIISSASTTIIGFLALCFMRFGIGRDLGLALAKGITISLVTVFTLTPVLILYMDKLIEKTEHRSFVPSFERFGKLVTRHMYVFVAIFVILVIPSYLASNSNSYFYGSSRIFNEETKLGQDTKEIDDVFGKNDNYVLLLPKGELEKEKELSKELKKISEIDTILSYVDTVGETIPSEFLDKDIEEKFNSKDYTRMIISVKADFEGEKTTKLIEKIQSKISKYYKNDYHLVGEGISTDDLRKTITEDMKVVNIIAIVAVFIVLLLTEKSISIPVILVLAIETAIFINLSIPYFMSSTVFYISYLIISTIQLGATVDYAILFTERYCETRKIYNKKEAIIETIKSSTVSILTSASTLTVVGFLLGKLSSHGILSQLGYFLGFGTSISLIIVLFVLPGLLSIFDKIIQKTSKDLDFKEVV</sequence>
<feature type="transmembrane region" description="Helical" evidence="6">
    <location>
        <begin position="643"/>
        <end position="669"/>
    </location>
</feature>
<dbReference type="InterPro" id="IPR050545">
    <property type="entry name" value="Mycobact_MmpL"/>
</dbReference>
<feature type="transmembrane region" description="Helical" evidence="6">
    <location>
        <begin position="568"/>
        <end position="589"/>
    </location>
</feature>
<reference evidence="8 9" key="1">
    <citation type="submission" date="2019-08" db="EMBL/GenBank/DDBJ databases">
        <title>In-depth cultivation of the pig gut microbiome towards novel bacterial diversity and tailored functional studies.</title>
        <authorList>
            <person name="Wylensek D."/>
            <person name="Hitch T.C.A."/>
            <person name="Clavel T."/>
        </authorList>
    </citation>
    <scope>NUCLEOTIDE SEQUENCE [LARGE SCALE GENOMIC DNA]</scope>
    <source>
        <strain evidence="8 9">WCA-380-WT-2B</strain>
    </source>
</reference>
<evidence type="ECO:0000256" key="5">
    <source>
        <dbReference type="ARBA" id="ARBA00023136"/>
    </source>
</evidence>
<feature type="domain" description="Membrane transport protein MMPL" evidence="7">
    <location>
        <begin position="121"/>
        <end position="326"/>
    </location>
</feature>
<feature type="transmembrane region" description="Helical" evidence="6">
    <location>
        <begin position="12"/>
        <end position="30"/>
    </location>
</feature>
<dbReference type="PANTHER" id="PTHR33406">
    <property type="entry name" value="MEMBRANE PROTEIN MJ1562-RELATED"/>
    <property type="match status" value="1"/>
</dbReference>
<evidence type="ECO:0000313" key="9">
    <source>
        <dbReference type="Proteomes" id="UP000441925"/>
    </source>
</evidence>
<evidence type="ECO:0000256" key="4">
    <source>
        <dbReference type="ARBA" id="ARBA00022989"/>
    </source>
</evidence>
<evidence type="ECO:0000256" key="3">
    <source>
        <dbReference type="ARBA" id="ARBA00022692"/>
    </source>
</evidence>
<feature type="transmembrane region" description="Helical" evidence="6">
    <location>
        <begin position="516"/>
        <end position="533"/>
    </location>
</feature>
<feature type="transmembrane region" description="Helical" evidence="6">
    <location>
        <begin position="171"/>
        <end position="190"/>
    </location>
</feature>
<feature type="transmembrane region" description="Helical" evidence="6">
    <location>
        <begin position="268"/>
        <end position="293"/>
    </location>
</feature>
<comment type="subcellular location">
    <subcellularLocation>
        <location evidence="1">Cell membrane</location>
        <topology evidence="1">Multi-pass membrane protein</topology>
    </subcellularLocation>
</comment>
<protein>
    <submittedName>
        <fullName evidence="8">MMPL family transporter</fullName>
    </submittedName>
</protein>
<proteinExistence type="predicted"/>
<dbReference type="Gene3D" id="1.20.1640.10">
    <property type="entry name" value="Multidrug efflux transporter AcrB transmembrane domain"/>
    <property type="match status" value="2"/>
</dbReference>
<feature type="domain" description="Membrane transport protein MMPL" evidence="7">
    <location>
        <begin position="438"/>
        <end position="669"/>
    </location>
</feature>
<dbReference type="Proteomes" id="UP000441925">
    <property type="component" value="Unassembled WGS sequence"/>
</dbReference>
<dbReference type="SUPFAM" id="SSF82866">
    <property type="entry name" value="Multidrug efflux transporter AcrB transmembrane domain"/>
    <property type="match status" value="2"/>
</dbReference>
<comment type="caution">
    <text evidence="8">The sequence shown here is derived from an EMBL/GenBank/DDBJ whole genome shotgun (WGS) entry which is preliminary data.</text>
</comment>
<keyword evidence="3 6" id="KW-0812">Transmembrane</keyword>
<keyword evidence="5 6" id="KW-0472">Membrane</keyword>
<evidence type="ECO:0000256" key="2">
    <source>
        <dbReference type="ARBA" id="ARBA00022475"/>
    </source>
</evidence>
<feature type="transmembrane region" description="Helical" evidence="6">
    <location>
        <begin position="229"/>
        <end position="247"/>
    </location>
</feature>
<dbReference type="Pfam" id="PF03176">
    <property type="entry name" value="MMPL"/>
    <property type="match status" value="2"/>
</dbReference>
<feature type="transmembrane region" description="Helical" evidence="6">
    <location>
        <begin position="540"/>
        <end position="562"/>
    </location>
</feature>
<dbReference type="EMBL" id="VULQ01000004">
    <property type="protein sequence ID" value="MSS77750.1"/>
    <property type="molecule type" value="Genomic_DNA"/>
</dbReference>
<feature type="transmembrane region" description="Helical" evidence="6">
    <location>
        <begin position="305"/>
        <end position="324"/>
    </location>
</feature>
<evidence type="ECO:0000259" key="7">
    <source>
        <dbReference type="Pfam" id="PF03176"/>
    </source>
</evidence>
<feature type="transmembrane region" description="Helical" evidence="6">
    <location>
        <begin position="345"/>
        <end position="366"/>
    </location>
</feature>
<keyword evidence="9" id="KW-1185">Reference proteome</keyword>
<dbReference type="GO" id="GO:0005886">
    <property type="term" value="C:plasma membrane"/>
    <property type="evidence" value="ECO:0007669"/>
    <property type="project" value="UniProtKB-SubCell"/>
</dbReference>
<dbReference type="InterPro" id="IPR004869">
    <property type="entry name" value="MMPL_dom"/>
</dbReference>
<keyword evidence="4 6" id="KW-1133">Transmembrane helix</keyword>
<evidence type="ECO:0000313" key="8">
    <source>
        <dbReference type="EMBL" id="MSS77750.1"/>
    </source>
</evidence>
<organism evidence="8 9">
    <name type="scientific">Anaerococcus porci</name>
    <dbReference type="NCBI Taxonomy" id="2652269"/>
    <lineage>
        <taxon>Bacteria</taxon>
        <taxon>Bacillati</taxon>
        <taxon>Bacillota</taxon>
        <taxon>Tissierellia</taxon>
        <taxon>Tissierellales</taxon>
        <taxon>Peptoniphilaceae</taxon>
        <taxon>Anaerococcus</taxon>
    </lineage>
</organism>
<gene>
    <name evidence="8" type="ORF">FYJ26_04880</name>
</gene>
<accession>A0A6N7VE80</accession>